<gene>
    <name evidence="5" type="ORF">FRC53_03055</name>
</gene>
<evidence type="ECO:0000256" key="1">
    <source>
        <dbReference type="ARBA" id="ARBA00023015"/>
    </source>
</evidence>
<dbReference type="PANTHER" id="PTHR30363">
    <property type="entry name" value="HTH-TYPE TRANSCRIPTIONAL REGULATOR SRLR-RELATED"/>
    <property type="match status" value="1"/>
</dbReference>
<keyword evidence="1" id="KW-0805">Transcription regulation</keyword>
<dbReference type="EMBL" id="VOGB01000004">
    <property type="protein sequence ID" value="MQM72408.1"/>
    <property type="molecule type" value="Genomic_DNA"/>
</dbReference>
<name>A0A6L5GQK9_9FIRM</name>
<dbReference type="InterPro" id="IPR018356">
    <property type="entry name" value="Tscrpt_reg_HTH_DeoR_CS"/>
</dbReference>
<dbReference type="Pfam" id="PF00455">
    <property type="entry name" value="DeoRC"/>
    <property type="match status" value="1"/>
</dbReference>
<dbReference type="SUPFAM" id="SSF100950">
    <property type="entry name" value="NagB/RpiA/CoA transferase-like"/>
    <property type="match status" value="1"/>
</dbReference>
<evidence type="ECO:0000313" key="6">
    <source>
        <dbReference type="Proteomes" id="UP000473648"/>
    </source>
</evidence>
<keyword evidence="2" id="KW-0238">DNA-binding</keyword>
<comment type="caution">
    <text evidence="5">The sequence shown here is derived from an EMBL/GenBank/DDBJ whole genome shotgun (WGS) entry which is preliminary data.</text>
</comment>
<dbReference type="SUPFAM" id="SSF46785">
    <property type="entry name" value="Winged helix' DNA-binding domain"/>
    <property type="match status" value="1"/>
</dbReference>
<dbReference type="Gene3D" id="3.40.50.1360">
    <property type="match status" value="1"/>
</dbReference>
<dbReference type="InterPro" id="IPR014036">
    <property type="entry name" value="DeoR-like_C"/>
</dbReference>
<dbReference type="Gene3D" id="1.10.10.10">
    <property type="entry name" value="Winged helix-like DNA-binding domain superfamily/Winged helix DNA-binding domain"/>
    <property type="match status" value="1"/>
</dbReference>
<dbReference type="AlphaFoldDB" id="A0A6L5GQK9"/>
<dbReference type="PANTHER" id="PTHR30363:SF56">
    <property type="entry name" value="TRANSCRIPTIONAL REGULATOR, DEOR FAMILY"/>
    <property type="match status" value="1"/>
</dbReference>
<proteinExistence type="predicted"/>
<reference evidence="5" key="1">
    <citation type="journal article" date="2020" name="Appl. Environ. Microbiol.">
        <title>Medium-Chain Fatty Acid Synthesis by 'Candidatus Weimeria bifida' gen. nov., sp. nov., and 'Candidatus Pseudoramibacter fermentans' sp. nov.</title>
        <authorList>
            <person name="Scarborough M.J."/>
            <person name="Myers K.S."/>
            <person name="Donohue T.J."/>
            <person name="Noguera D.R."/>
        </authorList>
    </citation>
    <scope>NUCLEOTIDE SEQUENCE</scope>
    <source>
        <strain evidence="5">EUB1.1</strain>
    </source>
</reference>
<dbReference type="InterPro" id="IPR037171">
    <property type="entry name" value="NagB/RpiA_transferase-like"/>
</dbReference>
<feature type="domain" description="HTH deoR-type" evidence="4">
    <location>
        <begin position="3"/>
        <end position="58"/>
    </location>
</feature>
<protein>
    <submittedName>
        <fullName evidence="5">DeoR/GlpR transcriptional regulator</fullName>
    </submittedName>
</protein>
<keyword evidence="6" id="KW-1185">Reference proteome</keyword>
<dbReference type="GO" id="GO:0003677">
    <property type="term" value="F:DNA binding"/>
    <property type="evidence" value="ECO:0007669"/>
    <property type="project" value="UniProtKB-KW"/>
</dbReference>
<keyword evidence="3" id="KW-0804">Transcription</keyword>
<dbReference type="PRINTS" id="PR00037">
    <property type="entry name" value="HTHLACR"/>
</dbReference>
<accession>A0A6L5GQK9</accession>
<dbReference type="Proteomes" id="UP000473648">
    <property type="component" value="Unassembled WGS sequence"/>
</dbReference>
<organism evidence="5 6">
    <name type="scientific">Candidatus Pseudoramibacter fermentans</name>
    <dbReference type="NCBI Taxonomy" id="2594427"/>
    <lineage>
        <taxon>Bacteria</taxon>
        <taxon>Bacillati</taxon>
        <taxon>Bacillota</taxon>
        <taxon>Clostridia</taxon>
        <taxon>Eubacteriales</taxon>
        <taxon>Eubacteriaceae</taxon>
        <taxon>Pseudoramibacter</taxon>
    </lineage>
</organism>
<dbReference type="Pfam" id="PF08220">
    <property type="entry name" value="HTH_DeoR"/>
    <property type="match status" value="1"/>
</dbReference>
<dbReference type="InterPro" id="IPR050313">
    <property type="entry name" value="Carb_Metab_HTH_regulators"/>
</dbReference>
<sequence>MLTEERQAIILQNIKEKGSMTVAELSDLLHISESTVRRDLSAMDSEGLINKVHGGATARIGNLFSTRESEIGMKRTQFQQEKAAIGKKAASLIEPDDFVYIDAGSTTEALARAIVGQPKTEAIYVTNGLIQAEILLHNGCTVYVLEGRLRSETEAIVGSGAINSLKKYQFTIGFFGTNGIDYNLGYTTPDIEESEVKRDAFSRCLKTYVLADNSKFNHITPVTFGNLSDAVIITNQLTDKRYKQRVKILEADT</sequence>
<dbReference type="PROSITE" id="PS51000">
    <property type="entry name" value="HTH_DEOR_2"/>
    <property type="match status" value="1"/>
</dbReference>
<evidence type="ECO:0000313" key="5">
    <source>
        <dbReference type="EMBL" id="MQM72408.1"/>
    </source>
</evidence>
<evidence type="ECO:0000259" key="4">
    <source>
        <dbReference type="PROSITE" id="PS51000"/>
    </source>
</evidence>
<dbReference type="InterPro" id="IPR001034">
    <property type="entry name" value="DeoR_HTH"/>
</dbReference>
<dbReference type="SMART" id="SM00420">
    <property type="entry name" value="HTH_DEOR"/>
    <property type="match status" value="1"/>
</dbReference>
<evidence type="ECO:0000256" key="3">
    <source>
        <dbReference type="ARBA" id="ARBA00023163"/>
    </source>
</evidence>
<dbReference type="InterPro" id="IPR036388">
    <property type="entry name" value="WH-like_DNA-bd_sf"/>
</dbReference>
<dbReference type="SMART" id="SM01134">
    <property type="entry name" value="DeoRC"/>
    <property type="match status" value="1"/>
</dbReference>
<evidence type="ECO:0000256" key="2">
    <source>
        <dbReference type="ARBA" id="ARBA00023125"/>
    </source>
</evidence>
<dbReference type="InterPro" id="IPR036390">
    <property type="entry name" value="WH_DNA-bd_sf"/>
</dbReference>
<dbReference type="PROSITE" id="PS00894">
    <property type="entry name" value="HTH_DEOR_1"/>
    <property type="match status" value="1"/>
</dbReference>
<dbReference type="GO" id="GO:0003700">
    <property type="term" value="F:DNA-binding transcription factor activity"/>
    <property type="evidence" value="ECO:0007669"/>
    <property type="project" value="InterPro"/>
</dbReference>